<dbReference type="EMBL" id="MU277282">
    <property type="protein sequence ID" value="KAI0055700.1"/>
    <property type="molecule type" value="Genomic_DNA"/>
</dbReference>
<evidence type="ECO:0000313" key="1">
    <source>
        <dbReference type="EMBL" id="KAI0055700.1"/>
    </source>
</evidence>
<name>A0ACB8SGY2_9AGAM</name>
<evidence type="ECO:0000313" key="2">
    <source>
        <dbReference type="Proteomes" id="UP000814140"/>
    </source>
</evidence>
<organism evidence="1 2">
    <name type="scientific">Artomyces pyxidatus</name>
    <dbReference type="NCBI Taxonomy" id="48021"/>
    <lineage>
        <taxon>Eukaryota</taxon>
        <taxon>Fungi</taxon>
        <taxon>Dikarya</taxon>
        <taxon>Basidiomycota</taxon>
        <taxon>Agaricomycotina</taxon>
        <taxon>Agaricomycetes</taxon>
        <taxon>Russulales</taxon>
        <taxon>Auriscalpiaceae</taxon>
        <taxon>Artomyces</taxon>
    </lineage>
</organism>
<protein>
    <submittedName>
        <fullName evidence="1">Uncharacterized protein</fullName>
    </submittedName>
</protein>
<dbReference type="Proteomes" id="UP000814140">
    <property type="component" value="Unassembled WGS sequence"/>
</dbReference>
<accession>A0ACB8SGY2</accession>
<sequence length="165" mass="18691">MRTVDSSRRGRIWRRSFLMCAATCPDDGSRYVLDCHVGSRIMHHRVRIRRPATFILGFPTFHSSTAPAVALRLRLPYSPYIASTFDLSLQRNLRTTKALFYKSFEGTADPDSIILCISTQLRARFTGNDQAALTLLRFIYTLPVTSFESVISSEAPSRDSSLRQP</sequence>
<proteinExistence type="predicted"/>
<reference evidence="1" key="2">
    <citation type="journal article" date="2022" name="New Phytol.">
        <title>Evolutionary transition to the ectomycorrhizal habit in the genomes of a hyperdiverse lineage of mushroom-forming fungi.</title>
        <authorList>
            <person name="Looney B."/>
            <person name="Miyauchi S."/>
            <person name="Morin E."/>
            <person name="Drula E."/>
            <person name="Courty P.E."/>
            <person name="Kohler A."/>
            <person name="Kuo A."/>
            <person name="LaButti K."/>
            <person name="Pangilinan J."/>
            <person name="Lipzen A."/>
            <person name="Riley R."/>
            <person name="Andreopoulos W."/>
            <person name="He G."/>
            <person name="Johnson J."/>
            <person name="Nolan M."/>
            <person name="Tritt A."/>
            <person name="Barry K.W."/>
            <person name="Grigoriev I.V."/>
            <person name="Nagy L.G."/>
            <person name="Hibbett D."/>
            <person name="Henrissat B."/>
            <person name="Matheny P.B."/>
            <person name="Labbe J."/>
            <person name="Martin F.M."/>
        </authorList>
    </citation>
    <scope>NUCLEOTIDE SEQUENCE</scope>
    <source>
        <strain evidence="1">HHB10654</strain>
    </source>
</reference>
<reference evidence="1" key="1">
    <citation type="submission" date="2021-03" db="EMBL/GenBank/DDBJ databases">
        <authorList>
            <consortium name="DOE Joint Genome Institute"/>
            <person name="Ahrendt S."/>
            <person name="Looney B.P."/>
            <person name="Miyauchi S."/>
            <person name="Morin E."/>
            <person name="Drula E."/>
            <person name="Courty P.E."/>
            <person name="Chicoki N."/>
            <person name="Fauchery L."/>
            <person name="Kohler A."/>
            <person name="Kuo A."/>
            <person name="Labutti K."/>
            <person name="Pangilinan J."/>
            <person name="Lipzen A."/>
            <person name="Riley R."/>
            <person name="Andreopoulos W."/>
            <person name="He G."/>
            <person name="Johnson J."/>
            <person name="Barry K.W."/>
            <person name="Grigoriev I.V."/>
            <person name="Nagy L."/>
            <person name="Hibbett D."/>
            <person name="Henrissat B."/>
            <person name="Matheny P.B."/>
            <person name="Labbe J."/>
            <person name="Martin F."/>
        </authorList>
    </citation>
    <scope>NUCLEOTIDE SEQUENCE</scope>
    <source>
        <strain evidence="1">HHB10654</strain>
    </source>
</reference>
<comment type="caution">
    <text evidence="1">The sequence shown here is derived from an EMBL/GenBank/DDBJ whole genome shotgun (WGS) entry which is preliminary data.</text>
</comment>
<keyword evidence="2" id="KW-1185">Reference proteome</keyword>
<gene>
    <name evidence="1" type="ORF">BV25DRAFT_1733707</name>
</gene>